<accession>A0A0F9Q111</accession>
<comment type="caution">
    <text evidence="3">The sequence shown here is derived from an EMBL/GenBank/DDBJ whole genome shotgun (WGS) entry which is preliminary data.</text>
</comment>
<name>A0A0F9Q111_9ZZZZ</name>
<gene>
    <name evidence="3" type="ORF">LCGC14_0831460</name>
</gene>
<dbReference type="EMBL" id="LAZR01002388">
    <property type="protein sequence ID" value="KKN30687.1"/>
    <property type="molecule type" value="Genomic_DNA"/>
</dbReference>
<dbReference type="AlphaFoldDB" id="A0A0F9Q111"/>
<evidence type="ECO:0000256" key="2">
    <source>
        <dbReference type="SAM" id="Phobius"/>
    </source>
</evidence>
<evidence type="ECO:0000313" key="3">
    <source>
        <dbReference type="EMBL" id="KKN30687.1"/>
    </source>
</evidence>
<organism evidence="3">
    <name type="scientific">marine sediment metagenome</name>
    <dbReference type="NCBI Taxonomy" id="412755"/>
    <lineage>
        <taxon>unclassified sequences</taxon>
        <taxon>metagenomes</taxon>
        <taxon>ecological metagenomes</taxon>
    </lineage>
</organism>
<feature type="transmembrane region" description="Helical" evidence="2">
    <location>
        <begin position="6"/>
        <end position="27"/>
    </location>
</feature>
<protein>
    <submittedName>
        <fullName evidence="3">Uncharacterized protein</fullName>
    </submittedName>
</protein>
<feature type="region of interest" description="Disordered" evidence="1">
    <location>
        <begin position="53"/>
        <end position="91"/>
    </location>
</feature>
<keyword evidence="2" id="KW-0472">Membrane</keyword>
<reference evidence="3" key="1">
    <citation type="journal article" date="2015" name="Nature">
        <title>Complex archaea that bridge the gap between prokaryotes and eukaryotes.</title>
        <authorList>
            <person name="Spang A."/>
            <person name="Saw J.H."/>
            <person name="Jorgensen S.L."/>
            <person name="Zaremba-Niedzwiedzka K."/>
            <person name="Martijn J."/>
            <person name="Lind A.E."/>
            <person name="van Eijk R."/>
            <person name="Schleper C."/>
            <person name="Guy L."/>
            <person name="Ettema T.J."/>
        </authorList>
    </citation>
    <scope>NUCLEOTIDE SEQUENCE</scope>
</reference>
<keyword evidence="2" id="KW-1133">Transmembrane helix</keyword>
<feature type="compositionally biased region" description="Basic and acidic residues" evidence="1">
    <location>
        <begin position="61"/>
        <end position="91"/>
    </location>
</feature>
<keyword evidence="2" id="KW-0812">Transmembrane</keyword>
<sequence>MENAVIIILLIALLGSLGLCGFIVFYLTNKHQEEKRDLHNRLMSREYPEYLQGEHTQQAMRAEEEKNKNKPKEHEKLDKDFVAHKKKAEQF</sequence>
<evidence type="ECO:0000256" key="1">
    <source>
        <dbReference type="SAM" id="MobiDB-lite"/>
    </source>
</evidence>
<proteinExistence type="predicted"/>